<sequence>IKKVCHLDDIAPRVMEMLRLSYEDLTSEVQLCFQYCSIFPSHYKFRMEELTEMWVSSGLILQSTKGNSGQEKIAREHFNSGSGTLGDLTVMDCLLSWLP</sequence>
<accession>C7JA32</accession>
<name>C7JA32_ORYSJ</name>
<dbReference type="Proteomes" id="UP000000763">
    <property type="component" value="Chromosome 12"/>
</dbReference>
<dbReference type="InterPro" id="IPR044974">
    <property type="entry name" value="Disease_R_plants"/>
</dbReference>
<dbReference type="PANTHER" id="PTHR23155:SF1231">
    <property type="entry name" value="OS12G0511500 PROTEIN"/>
    <property type="match status" value="1"/>
</dbReference>
<organism evidence="2 3">
    <name type="scientific">Oryza sativa subsp. japonica</name>
    <name type="common">Rice</name>
    <dbReference type="NCBI Taxonomy" id="39947"/>
    <lineage>
        <taxon>Eukaryota</taxon>
        <taxon>Viridiplantae</taxon>
        <taxon>Streptophyta</taxon>
        <taxon>Embryophyta</taxon>
        <taxon>Tracheophyta</taxon>
        <taxon>Spermatophyta</taxon>
        <taxon>Magnoliopsida</taxon>
        <taxon>Liliopsida</taxon>
        <taxon>Poales</taxon>
        <taxon>Poaceae</taxon>
        <taxon>BOP clade</taxon>
        <taxon>Oryzoideae</taxon>
        <taxon>Oryzeae</taxon>
        <taxon>Oryzinae</taxon>
        <taxon>Oryza</taxon>
        <taxon>Oryza sativa</taxon>
    </lineage>
</organism>
<reference evidence="3" key="2">
    <citation type="journal article" date="2008" name="Nucleic Acids Res.">
        <title>The rice annotation project database (RAP-DB): 2008 update.</title>
        <authorList>
            <consortium name="The rice annotation project (RAP)"/>
        </authorList>
    </citation>
    <scope>GENOME REANNOTATION</scope>
    <source>
        <strain evidence="3">cv. Nipponbare</strain>
    </source>
</reference>
<reference evidence="2 3" key="1">
    <citation type="journal article" date="2005" name="Nature">
        <title>The map-based sequence of the rice genome.</title>
        <authorList>
            <consortium name="International rice genome sequencing project (IRGSP)"/>
            <person name="Matsumoto T."/>
            <person name="Wu J."/>
            <person name="Kanamori H."/>
            <person name="Katayose Y."/>
            <person name="Fujisawa M."/>
            <person name="Namiki N."/>
            <person name="Mizuno H."/>
            <person name="Yamamoto K."/>
            <person name="Antonio B.A."/>
            <person name="Baba T."/>
            <person name="Sakata K."/>
            <person name="Nagamura Y."/>
            <person name="Aoki H."/>
            <person name="Arikawa K."/>
            <person name="Arita K."/>
            <person name="Bito T."/>
            <person name="Chiden Y."/>
            <person name="Fujitsuka N."/>
            <person name="Fukunaka R."/>
            <person name="Hamada M."/>
            <person name="Harada C."/>
            <person name="Hayashi A."/>
            <person name="Hijishita S."/>
            <person name="Honda M."/>
            <person name="Hosokawa S."/>
            <person name="Ichikawa Y."/>
            <person name="Idonuma A."/>
            <person name="Iijima M."/>
            <person name="Ikeda M."/>
            <person name="Ikeno M."/>
            <person name="Ito K."/>
            <person name="Ito S."/>
            <person name="Ito T."/>
            <person name="Ito Y."/>
            <person name="Ito Y."/>
            <person name="Iwabuchi A."/>
            <person name="Kamiya K."/>
            <person name="Karasawa W."/>
            <person name="Kurita K."/>
            <person name="Katagiri S."/>
            <person name="Kikuta A."/>
            <person name="Kobayashi H."/>
            <person name="Kobayashi N."/>
            <person name="Machita K."/>
            <person name="Maehara T."/>
            <person name="Masukawa M."/>
            <person name="Mizubayashi T."/>
            <person name="Mukai Y."/>
            <person name="Nagasaki H."/>
            <person name="Nagata Y."/>
            <person name="Naito S."/>
            <person name="Nakashima M."/>
            <person name="Nakama Y."/>
            <person name="Nakamichi Y."/>
            <person name="Nakamura M."/>
            <person name="Meguro A."/>
            <person name="Negishi M."/>
            <person name="Ohta I."/>
            <person name="Ohta T."/>
            <person name="Okamoto M."/>
            <person name="Ono N."/>
            <person name="Saji S."/>
            <person name="Sakaguchi M."/>
            <person name="Sakai K."/>
            <person name="Shibata M."/>
            <person name="Shimokawa T."/>
            <person name="Song J."/>
            <person name="Takazaki Y."/>
            <person name="Terasawa K."/>
            <person name="Tsugane M."/>
            <person name="Tsuji K."/>
            <person name="Ueda S."/>
            <person name="Waki K."/>
            <person name="Yamagata H."/>
            <person name="Yamamoto M."/>
            <person name="Yamamoto S."/>
            <person name="Yamane H."/>
            <person name="Yoshiki S."/>
            <person name="Yoshihara R."/>
            <person name="Yukawa K."/>
            <person name="Zhong H."/>
            <person name="Yano M."/>
            <person name="Yuan Q."/>
            <person name="Ouyang S."/>
            <person name="Liu J."/>
            <person name="Jones K.M."/>
            <person name="Gansberger K."/>
            <person name="Moffat K."/>
            <person name="Hill J."/>
            <person name="Bera J."/>
            <person name="Fadrosh D."/>
            <person name="Jin S."/>
            <person name="Johri S."/>
            <person name="Kim M."/>
            <person name="Overton L."/>
            <person name="Reardon M."/>
            <person name="Tsitrin T."/>
            <person name="Vuong H."/>
            <person name="Weaver B."/>
            <person name="Ciecko A."/>
            <person name="Tallon L."/>
            <person name="Jackson J."/>
            <person name="Pai G."/>
            <person name="Aken S.V."/>
            <person name="Utterback T."/>
            <person name="Reidmuller S."/>
            <person name="Feldblyum T."/>
            <person name="Hsiao J."/>
            <person name="Zismann V."/>
            <person name="Iobst S."/>
            <person name="de Vazeille A.R."/>
            <person name="Buell C.R."/>
            <person name="Ying K."/>
            <person name="Li Y."/>
            <person name="Lu T."/>
            <person name="Huang Y."/>
            <person name="Zhao Q."/>
            <person name="Feng Q."/>
            <person name="Zhang L."/>
            <person name="Zhu J."/>
            <person name="Weng Q."/>
            <person name="Mu J."/>
            <person name="Lu Y."/>
            <person name="Fan D."/>
            <person name="Liu Y."/>
            <person name="Guan J."/>
            <person name="Zhang Y."/>
            <person name="Yu S."/>
            <person name="Liu X."/>
            <person name="Zhang Y."/>
            <person name="Hong G."/>
            <person name="Han B."/>
            <person name="Choisne N."/>
            <person name="Demange N."/>
            <person name="Orjeda G."/>
            <person name="Samain S."/>
            <person name="Cattolico L."/>
            <person name="Pelletier E."/>
            <person name="Couloux A."/>
            <person name="Segurens B."/>
            <person name="Wincker P."/>
            <person name="D'Hont A."/>
            <person name="Scarpelli C."/>
            <person name="Weissenbach J."/>
            <person name="Salanoubat M."/>
            <person name="Quetier F."/>
            <person name="Yu Y."/>
            <person name="Kim H.R."/>
            <person name="Rambo T."/>
            <person name="Currie J."/>
            <person name="Collura K."/>
            <person name="Luo M."/>
            <person name="Yang T."/>
            <person name="Ammiraju J.S.S."/>
            <person name="Engler F."/>
            <person name="Soderlund C."/>
            <person name="Wing R.A."/>
            <person name="Palmer L.E."/>
            <person name="de la Bastide M."/>
            <person name="Spiegel L."/>
            <person name="Nascimento L."/>
            <person name="Zutavern T."/>
            <person name="O'Shaughnessy A."/>
            <person name="Dike S."/>
            <person name="Dedhia N."/>
            <person name="Preston R."/>
            <person name="Balija V."/>
            <person name="McCombie W.R."/>
            <person name="Chow T."/>
            <person name="Chen H."/>
            <person name="Chung M."/>
            <person name="Chen C."/>
            <person name="Shaw J."/>
            <person name="Wu H."/>
            <person name="Hsiao K."/>
            <person name="Chao Y."/>
            <person name="Chu M."/>
            <person name="Cheng C."/>
            <person name="Hour A."/>
            <person name="Lee P."/>
            <person name="Lin S."/>
            <person name="Lin Y."/>
            <person name="Liou J."/>
            <person name="Liu S."/>
            <person name="Hsing Y."/>
            <person name="Raghuvanshi S."/>
            <person name="Mohanty A."/>
            <person name="Bharti A.K."/>
            <person name="Gaur A."/>
            <person name="Gupta V."/>
            <person name="Kumar D."/>
            <person name="Ravi V."/>
            <person name="Vij S."/>
            <person name="Kapur A."/>
            <person name="Khurana P."/>
            <person name="Khurana P."/>
            <person name="Khurana J.P."/>
            <person name="Tyagi A.K."/>
            <person name="Gaikwad K."/>
            <person name="Singh A."/>
            <person name="Dalal V."/>
            <person name="Srivastava S."/>
            <person name="Dixit A."/>
            <person name="Pal A.K."/>
            <person name="Ghazi I.A."/>
            <person name="Yadav M."/>
            <person name="Pandit A."/>
            <person name="Bhargava A."/>
            <person name="Sureshbabu K."/>
            <person name="Batra K."/>
            <person name="Sharma T.R."/>
            <person name="Mohapatra T."/>
            <person name="Singh N.K."/>
            <person name="Messing J."/>
            <person name="Nelson A.B."/>
            <person name="Fuks G."/>
            <person name="Kavchok S."/>
            <person name="Keizer G."/>
            <person name="Linton E."/>
            <person name="Llaca V."/>
            <person name="Song R."/>
            <person name="Tanyolac B."/>
            <person name="Young S."/>
            <person name="Ho-Il K."/>
            <person name="Hahn J.H."/>
            <person name="Sangsakoo G."/>
            <person name="Vanavichit A."/>
            <person name="de Mattos Luiz.A.T."/>
            <person name="Zimmer P.D."/>
            <person name="Malone G."/>
            <person name="Dellagostin O."/>
            <person name="de Oliveira A.C."/>
            <person name="Bevan M."/>
            <person name="Bancroft I."/>
            <person name="Minx P."/>
            <person name="Cordum H."/>
            <person name="Wilson R."/>
            <person name="Cheng Z."/>
            <person name="Jin W."/>
            <person name="Jiang J."/>
            <person name="Leong S.A."/>
            <person name="Iwama H."/>
            <person name="Gojobori T."/>
            <person name="Itoh T."/>
            <person name="Niimura Y."/>
            <person name="Fujii Y."/>
            <person name="Habara T."/>
            <person name="Sakai H."/>
            <person name="Sato Y."/>
            <person name="Wilson G."/>
            <person name="Kumar K."/>
            <person name="McCouch S."/>
            <person name="Juretic N."/>
            <person name="Hoen D."/>
            <person name="Wright S."/>
            <person name="Bruskiewich R."/>
            <person name="Bureau T."/>
            <person name="Miyao A."/>
            <person name="Hirochika H."/>
            <person name="Nishikawa T."/>
            <person name="Kadowaki K."/>
            <person name="Sugiura M."/>
            <person name="Burr B."/>
            <person name="Sasaki T."/>
        </authorList>
    </citation>
    <scope>NUCLEOTIDE SEQUENCE [LARGE SCALE GENOMIC DNA]</scope>
    <source>
        <strain evidence="3">cv. Nipponbare</strain>
    </source>
</reference>
<dbReference type="InterPro" id="IPR036388">
    <property type="entry name" value="WH-like_DNA-bd_sf"/>
</dbReference>
<dbReference type="Gene3D" id="1.10.10.10">
    <property type="entry name" value="Winged helix-like DNA-binding domain superfamily/Winged helix DNA-binding domain"/>
    <property type="match status" value="1"/>
</dbReference>
<dbReference type="KEGG" id="dosa:Os12g0512400"/>
<dbReference type="GO" id="GO:0006952">
    <property type="term" value="P:defense response"/>
    <property type="evidence" value="ECO:0007669"/>
    <property type="project" value="InterPro"/>
</dbReference>
<evidence type="ECO:0000313" key="3">
    <source>
        <dbReference type="Proteomes" id="UP000000763"/>
    </source>
</evidence>
<protein>
    <submittedName>
        <fullName evidence="2">Os12g0512400 protein</fullName>
    </submittedName>
</protein>
<dbReference type="PANTHER" id="PTHR23155">
    <property type="entry name" value="DISEASE RESISTANCE PROTEIN RP"/>
    <property type="match status" value="1"/>
</dbReference>
<dbReference type="EMBL" id="AP008218">
    <property type="protein sequence ID" value="BAH95706.1"/>
    <property type="molecule type" value="Genomic_DNA"/>
</dbReference>
<feature type="non-terminal residue" evidence="2">
    <location>
        <position position="1"/>
    </location>
</feature>
<evidence type="ECO:0000313" key="2">
    <source>
        <dbReference type="EMBL" id="BAH95706.1"/>
    </source>
</evidence>
<evidence type="ECO:0000259" key="1">
    <source>
        <dbReference type="Pfam" id="PF23559"/>
    </source>
</evidence>
<proteinExistence type="predicted"/>
<feature type="domain" description="Disease resistance protein winged helix" evidence="1">
    <location>
        <begin position="38"/>
        <end position="79"/>
    </location>
</feature>
<gene>
    <name evidence="2" type="ordered locus">Os12g0512400</name>
</gene>
<dbReference type="AlphaFoldDB" id="C7JA32"/>
<dbReference type="Pfam" id="PF23559">
    <property type="entry name" value="WHD_DRP"/>
    <property type="match status" value="1"/>
</dbReference>
<dbReference type="InterPro" id="IPR058922">
    <property type="entry name" value="WHD_DRP"/>
</dbReference>